<dbReference type="PANTHER" id="PTHR33744:SF1">
    <property type="entry name" value="DNA-BINDING TRANSCRIPTIONAL ACTIVATOR ADER"/>
    <property type="match status" value="1"/>
</dbReference>
<comment type="caution">
    <text evidence="4">The sequence shown here is derived from an EMBL/GenBank/DDBJ whole genome shotgun (WGS) entry which is preliminary data.</text>
</comment>
<reference evidence="4 5" key="1">
    <citation type="submission" date="2018-08" db="EMBL/GenBank/DDBJ databases">
        <title>Lysinibacillus sp. YLB-03 draft genome sequence.</title>
        <authorList>
            <person name="Yu L."/>
        </authorList>
    </citation>
    <scope>NUCLEOTIDE SEQUENCE [LARGE SCALE GENOMIC DNA]</scope>
    <source>
        <strain evidence="4 5">YLB-03</strain>
    </source>
</reference>
<evidence type="ECO:0000313" key="5">
    <source>
        <dbReference type="Proteomes" id="UP000265692"/>
    </source>
</evidence>
<feature type="domain" description="PucR C-terminal helix-turn-helix" evidence="2">
    <location>
        <begin position="516"/>
        <end position="573"/>
    </location>
</feature>
<evidence type="ECO:0000256" key="1">
    <source>
        <dbReference type="ARBA" id="ARBA00006754"/>
    </source>
</evidence>
<dbReference type="InterPro" id="IPR042070">
    <property type="entry name" value="PucR_C-HTH_sf"/>
</dbReference>
<evidence type="ECO:0000259" key="2">
    <source>
        <dbReference type="Pfam" id="PF13556"/>
    </source>
</evidence>
<dbReference type="Gene3D" id="1.10.10.2840">
    <property type="entry name" value="PucR C-terminal helix-turn-helix domain"/>
    <property type="match status" value="1"/>
</dbReference>
<keyword evidence="5" id="KW-1185">Reference proteome</keyword>
<dbReference type="EMBL" id="QWEI01000002">
    <property type="protein sequence ID" value="RHW38445.1"/>
    <property type="molecule type" value="Genomic_DNA"/>
</dbReference>
<dbReference type="Pfam" id="PF13556">
    <property type="entry name" value="HTH_30"/>
    <property type="match status" value="1"/>
</dbReference>
<dbReference type="InterPro" id="IPR051448">
    <property type="entry name" value="CdaR-like_regulators"/>
</dbReference>
<name>A0A396SIA0_9BACL</name>
<dbReference type="InterPro" id="IPR025736">
    <property type="entry name" value="PucR_C-HTH_dom"/>
</dbReference>
<accession>A0A396SIA0</accession>
<dbReference type="PANTHER" id="PTHR33744">
    <property type="entry name" value="CARBOHYDRATE DIACID REGULATOR"/>
    <property type="match status" value="1"/>
</dbReference>
<organism evidence="4 5">
    <name type="scientific">Ureibacillus yapensis</name>
    <dbReference type="NCBI Taxonomy" id="2304605"/>
    <lineage>
        <taxon>Bacteria</taxon>
        <taxon>Bacillati</taxon>
        <taxon>Bacillota</taxon>
        <taxon>Bacilli</taxon>
        <taxon>Bacillales</taxon>
        <taxon>Caryophanaceae</taxon>
        <taxon>Ureibacillus</taxon>
    </lineage>
</organism>
<proteinExistence type="inferred from homology"/>
<evidence type="ECO:0000313" key="4">
    <source>
        <dbReference type="EMBL" id="RHW38445.1"/>
    </source>
</evidence>
<feature type="domain" description="CdaR GGDEF-like" evidence="3">
    <location>
        <begin position="333"/>
        <end position="464"/>
    </location>
</feature>
<evidence type="ECO:0000259" key="3">
    <source>
        <dbReference type="Pfam" id="PF17853"/>
    </source>
</evidence>
<comment type="similarity">
    <text evidence="1">Belongs to the CdaR family.</text>
</comment>
<dbReference type="AlphaFoldDB" id="A0A396SIA0"/>
<protein>
    <submittedName>
        <fullName evidence="4">PucR family transcriptional regulator</fullName>
    </submittedName>
</protein>
<dbReference type="Proteomes" id="UP000265692">
    <property type="component" value="Unassembled WGS sequence"/>
</dbReference>
<dbReference type="OrthoDB" id="142218at2"/>
<dbReference type="RefSeq" id="WP_118875479.1">
    <property type="nucleotide sequence ID" value="NZ_QWEI01000002.1"/>
</dbReference>
<sequence length="583" mass="67953">METQKSEKIVKTLEMQLRNTSRQLVNFHSEEETLQYLSDSFREKLSADFVGIIMKSEEQLILKSWSGISILPEDSFPLPIECCEPGFLLNSKTYEQVDQHFDCHFTKMLLELEVPTWFTFPLKNEINLFGFCIIGYFQKVKLYSEMELIFDEFGKDVAIAMLYQKEKQHKDRLHLLLNYQQALVKETVEGNSIEGITETLSTLLSKSVILLDRFMRPISSKLTAEEPALLDTLVELATYKILHKNYGRLWSEQYHANEIKLAVFPINGGGDLLGYLVIDRTDVKVDDYYRLSIDVARNIYSIQFMKQKLVLDTKEQVKDSFIHKLLVEKISDNEDIFQYANLFNWDIERSHAVAIISLQFPEDSTLNLVEQEANKSLLWDHLKTNIVTHFPDVLVANKEGDMVLISPTVEENQKVYWSKFYDQLKKWVAIKKNGCEAFLAIGGHTSSISDYYTSYMQAIKTLNVVKGRYKRIGFALFDELGAYTLLQHIQDGQMVKLFINQQLEPLLQYEGKNMDLFHTLQVYLEQNGNIKEASEELFIHRSTLLYRLEKIENLLKVDLKFSEHRFNLMMAIKLIDLFYDQLD</sequence>
<gene>
    <name evidence="4" type="ORF">D1B33_06070</name>
</gene>
<dbReference type="Pfam" id="PF17853">
    <property type="entry name" value="GGDEF_2"/>
    <property type="match status" value="1"/>
</dbReference>
<dbReference type="InterPro" id="IPR041522">
    <property type="entry name" value="CdaR_GGDEF"/>
</dbReference>